<proteinExistence type="predicted"/>
<evidence type="ECO:0000313" key="4">
    <source>
        <dbReference type="Proteomes" id="UP000677228"/>
    </source>
</evidence>
<dbReference type="EMBL" id="CAJOBA010002668">
    <property type="protein sequence ID" value="CAF3654971.1"/>
    <property type="molecule type" value="Genomic_DNA"/>
</dbReference>
<organism evidence="2 4">
    <name type="scientific">Didymodactylos carnosus</name>
    <dbReference type="NCBI Taxonomy" id="1234261"/>
    <lineage>
        <taxon>Eukaryota</taxon>
        <taxon>Metazoa</taxon>
        <taxon>Spiralia</taxon>
        <taxon>Gnathifera</taxon>
        <taxon>Rotifera</taxon>
        <taxon>Eurotatoria</taxon>
        <taxon>Bdelloidea</taxon>
        <taxon>Philodinida</taxon>
        <taxon>Philodinidae</taxon>
        <taxon>Didymodactylos</taxon>
    </lineage>
</organism>
<evidence type="ECO:0000256" key="1">
    <source>
        <dbReference type="SAM" id="MobiDB-lite"/>
    </source>
</evidence>
<name>A0A8S2D8D5_9BILA</name>
<feature type="region of interest" description="Disordered" evidence="1">
    <location>
        <begin position="313"/>
        <end position="334"/>
    </location>
</feature>
<dbReference type="Proteomes" id="UP000682733">
    <property type="component" value="Unassembled WGS sequence"/>
</dbReference>
<gene>
    <name evidence="2" type="ORF">OVA965_LOCUS8089</name>
    <name evidence="3" type="ORF">TMI583_LOCUS8085</name>
</gene>
<protein>
    <submittedName>
        <fullName evidence="2">Uncharacterized protein</fullName>
    </submittedName>
</protein>
<dbReference type="AlphaFoldDB" id="A0A8S2D8D5"/>
<feature type="region of interest" description="Disordered" evidence="1">
    <location>
        <begin position="398"/>
        <end position="427"/>
    </location>
</feature>
<evidence type="ECO:0000313" key="3">
    <source>
        <dbReference type="EMBL" id="CAF3654971.1"/>
    </source>
</evidence>
<dbReference type="Proteomes" id="UP000677228">
    <property type="component" value="Unassembled WGS sequence"/>
</dbReference>
<accession>A0A8S2D8D5</accession>
<sequence>MDKLDFSVRDVESLLRKLDRKESRPLYQGTAITIKAAIKMLTEYYIDANINKQNVLRLLKIIKSLLPQPDSSPTTWKGILKVFGKSCTSTTTFLCSNCEQQCIKTKYGIKRCMNNQCLLYKRTLKSNEITEVVNLDIRSQIQAIIRRHKHVLSRQELFPKSDVCYGEHYQTTSAQKSNPITIILHSDGAPLIRTSKQALWPVFASIVEIPPPVREYQKNIIVVALWSSKKKPNVNIFLEECVRELKYLMIVGTSIFVDDEEFNVVLSTQYFVSDLPAKSCSAIQSVLTDTMLVRAVVLKFSSQIITKKMNNDVESDYDPHQEENSAATSTINEQQSKAPKITCLDSIPFESLENITQKQLFTSTNNESVRLTSGAVENMAAINQMVYNFNDEQLRSPPQLQQQNDKKRESAAINPAQQKRPHQTTKKLTSRCLLQLIITDDDDSDADHPPTRKTNNNFTAASILGTPSSITILKTPKLTGTKLLRTNTTIKNNDDDTDVEQLLDNIEVRKVRQLISSDYYNSKSYSVADEVI</sequence>
<dbReference type="EMBL" id="CAJNOK010002667">
    <property type="protein sequence ID" value="CAF0870172.1"/>
    <property type="molecule type" value="Genomic_DNA"/>
</dbReference>
<comment type="caution">
    <text evidence="2">The sequence shown here is derived from an EMBL/GenBank/DDBJ whole genome shotgun (WGS) entry which is preliminary data.</text>
</comment>
<feature type="compositionally biased region" description="Polar residues" evidence="1">
    <location>
        <begin position="324"/>
        <end position="334"/>
    </location>
</feature>
<evidence type="ECO:0000313" key="2">
    <source>
        <dbReference type="EMBL" id="CAF0870172.1"/>
    </source>
</evidence>
<reference evidence="2" key="1">
    <citation type="submission" date="2021-02" db="EMBL/GenBank/DDBJ databases">
        <authorList>
            <person name="Nowell W R."/>
        </authorList>
    </citation>
    <scope>NUCLEOTIDE SEQUENCE</scope>
</reference>